<keyword evidence="2" id="KW-1185">Reference proteome</keyword>
<evidence type="ECO:0000313" key="1">
    <source>
        <dbReference type="EMBL" id="KJV68686.1"/>
    </source>
</evidence>
<accession>A0A0F3NLP0</accession>
<evidence type="ECO:0000313" key="2">
    <source>
        <dbReference type="Proteomes" id="UP000033562"/>
    </source>
</evidence>
<comment type="caution">
    <text evidence="1">The sequence shown here is derived from an EMBL/GenBank/DDBJ whole genome shotgun (WGS) entry which is preliminary data.</text>
</comment>
<dbReference type="RefSeq" id="WP_045808558.1">
    <property type="nucleotide sequence ID" value="NZ_LANX01000001.1"/>
</dbReference>
<organism evidence="1 2">
    <name type="scientific">Candidatus Neoehrlichia procyonis str. RAC413</name>
    <dbReference type="NCBI Taxonomy" id="1359163"/>
    <lineage>
        <taxon>Bacteria</taxon>
        <taxon>Pseudomonadati</taxon>
        <taxon>Pseudomonadota</taxon>
        <taxon>Alphaproteobacteria</taxon>
        <taxon>Rickettsiales</taxon>
        <taxon>Anaplasmataceae</taxon>
        <taxon>Candidatus Neoehrlichia</taxon>
    </lineage>
</organism>
<dbReference type="PANTHER" id="PTHR11669:SF8">
    <property type="entry name" value="DNA POLYMERASE III SUBUNIT DELTA"/>
    <property type="match status" value="1"/>
</dbReference>
<dbReference type="Pfam" id="PF13177">
    <property type="entry name" value="DNA_pol3_delta2"/>
    <property type="match status" value="1"/>
</dbReference>
<dbReference type="STRING" id="1359163.NLO413_0047"/>
<sequence length="292" mass="32975">MKSIIGHKTAKKTLINNTNINSWLIYGKRGIGKATLLHAFAKHLTQHTNLETHPDVMIINKGDEPIGIDVIRKMKQFLNLSSILSNHKIAIIDSIDDLTINAMNAMLKILEEPPNNSIMLLISHNLYNIPVTIRSRCFIIHLHDLSYDETEQVISINFPGIQLSNEIIYLYLGTPGMVTNNINDEINLYYNLIAVINNKNLNLINDIIETTVPLHKIEHILLTIISEIIKKTIGITTELNTKLLNLPTQQNISSLLNGYSKIQNIISTSKNMYLEKKAIMINVINIITNIIS</sequence>
<dbReference type="AlphaFoldDB" id="A0A0F3NLP0"/>
<protein>
    <submittedName>
        <fullName evidence="1">ATPase associated with various cellular activities family protein</fullName>
    </submittedName>
</protein>
<dbReference type="GO" id="GO:0006261">
    <property type="term" value="P:DNA-templated DNA replication"/>
    <property type="evidence" value="ECO:0007669"/>
    <property type="project" value="TreeGrafter"/>
</dbReference>
<name>A0A0F3NLP0_9RICK</name>
<gene>
    <name evidence="1" type="ORF">NLO413_0047</name>
</gene>
<dbReference type="Proteomes" id="UP000033562">
    <property type="component" value="Unassembled WGS sequence"/>
</dbReference>
<dbReference type="OrthoDB" id="9811073at2"/>
<reference evidence="1 2" key="1">
    <citation type="submission" date="2015-02" db="EMBL/GenBank/DDBJ databases">
        <title>Genome Sequencing of Rickettsiales.</title>
        <authorList>
            <person name="Daugherty S.C."/>
            <person name="Su Q."/>
            <person name="Abolude K."/>
            <person name="Beier-Sexton M."/>
            <person name="Carlyon J.A."/>
            <person name="Carter R."/>
            <person name="Day N.P."/>
            <person name="Dumler S.J."/>
            <person name="Dyachenko V."/>
            <person name="Godinez A."/>
            <person name="Kurtti T.J."/>
            <person name="Lichay M."/>
            <person name="Mullins K.E."/>
            <person name="Ott S."/>
            <person name="Pappas-Brown V."/>
            <person name="Paris D.H."/>
            <person name="Patel P."/>
            <person name="Richards A.L."/>
            <person name="Sadzewicz L."/>
            <person name="Sears K."/>
            <person name="Seidman D."/>
            <person name="Sengamalay N."/>
            <person name="Stenos J."/>
            <person name="Tallon L.J."/>
            <person name="Vincent G."/>
            <person name="Fraser C.M."/>
            <person name="Munderloh U."/>
            <person name="Dunning-Hotopp J.C."/>
        </authorList>
    </citation>
    <scope>NUCLEOTIDE SEQUENCE [LARGE SCALE GENOMIC DNA]</scope>
    <source>
        <strain evidence="1 2">RAC413</strain>
    </source>
</reference>
<dbReference type="InterPro" id="IPR050238">
    <property type="entry name" value="DNA_Rep/Repair_Clamp_Loader"/>
</dbReference>
<dbReference type="InterPro" id="IPR027417">
    <property type="entry name" value="P-loop_NTPase"/>
</dbReference>
<dbReference type="Gene3D" id="3.40.50.300">
    <property type="entry name" value="P-loop containing nucleotide triphosphate hydrolases"/>
    <property type="match status" value="1"/>
</dbReference>
<dbReference type="PATRIC" id="fig|1359163.3.peg.45"/>
<proteinExistence type="predicted"/>
<dbReference type="EMBL" id="LANX01000001">
    <property type="protein sequence ID" value="KJV68686.1"/>
    <property type="molecule type" value="Genomic_DNA"/>
</dbReference>
<dbReference type="SUPFAM" id="SSF52540">
    <property type="entry name" value="P-loop containing nucleoside triphosphate hydrolases"/>
    <property type="match status" value="1"/>
</dbReference>
<dbReference type="PANTHER" id="PTHR11669">
    <property type="entry name" value="REPLICATION FACTOR C / DNA POLYMERASE III GAMMA-TAU SUBUNIT"/>
    <property type="match status" value="1"/>
</dbReference>